<dbReference type="GO" id="GO:0016020">
    <property type="term" value="C:membrane"/>
    <property type="evidence" value="ECO:0007669"/>
    <property type="project" value="UniProtKB-SubCell"/>
</dbReference>
<gene>
    <name evidence="7" type="ORF">E3T47_06380</name>
</gene>
<feature type="transmembrane region" description="Helical" evidence="5">
    <location>
        <begin position="252"/>
        <end position="273"/>
    </location>
</feature>
<keyword evidence="3 5" id="KW-1133">Transmembrane helix</keyword>
<feature type="transmembrane region" description="Helical" evidence="5">
    <location>
        <begin position="203"/>
        <end position="221"/>
    </location>
</feature>
<dbReference type="AlphaFoldDB" id="A0A4R9AQH8"/>
<evidence type="ECO:0000313" key="7">
    <source>
        <dbReference type="EMBL" id="TFD66794.1"/>
    </source>
</evidence>
<accession>A0A4R9AQH8</accession>
<evidence type="ECO:0000313" key="8">
    <source>
        <dbReference type="Proteomes" id="UP000298154"/>
    </source>
</evidence>
<comment type="caution">
    <text evidence="7">The sequence shown here is derived from an EMBL/GenBank/DDBJ whole genome shotgun (WGS) entry which is preliminary data.</text>
</comment>
<dbReference type="EMBL" id="SOHK01000009">
    <property type="protein sequence ID" value="TFD66794.1"/>
    <property type="molecule type" value="Genomic_DNA"/>
</dbReference>
<feature type="transmembrane region" description="Helical" evidence="5">
    <location>
        <begin position="21"/>
        <end position="43"/>
    </location>
</feature>
<dbReference type="InterPro" id="IPR051533">
    <property type="entry name" value="WaaL-like"/>
</dbReference>
<organism evidence="7 8">
    <name type="scientific">Cryobacterium ruanii</name>
    <dbReference type="NCBI Taxonomy" id="1259197"/>
    <lineage>
        <taxon>Bacteria</taxon>
        <taxon>Bacillati</taxon>
        <taxon>Actinomycetota</taxon>
        <taxon>Actinomycetes</taxon>
        <taxon>Micrococcales</taxon>
        <taxon>Microbacteriaceae</taxon>
        <taxon>Cryobacterium</taxon>
    </lineage>
</organism>
<feature type="transmembrane region" description="Helical" evidence="5">
    <location>
        <begin position="346"/>
        <end position="375"/>
    </location>
</feature>
<feature type="transmembrane region" description="Helical" evidence="5">
    <location>
        <begin position="122"/>
        <end position="139"/>
    </location>
</feature>
<feature type="domain" description="O-antigen ligase-related" evidence="6">
    <location>
        <begin position="235"/>
        <end position="362"/>
    </location>
</feature>
<feature type="transmembrane region" description="Helical" evidence="5">
    <location>
        <begin position="83"/>
        <end position="102"/>
    </location>
</feature>
<feature type="transmembrane region" description="Helical" evidence="5">
    <location>
        <begin position="280"/>
        <end position="304"/>
    </location>
</feature>
<dbReference type="OrthoDB" id="5243524at2"/>
<dbReference type="InterPro" id="IPR007016">
    <property type="entry name" value="O-antigen_ligase-rel_domated"/>
</dbReference>
<proteinExistence type="predicted"/>
<reference evidence="7 8" key="1">
    <citation type="submission" date="2019-03" db="EMBL/GenBank/DDBJ databases">
        <title>Genomics of glacier-inhabiting Cryobacterium strains.</title>
        <authorList>
            <person name="Liu Q."/>
            <person name="Xin Y.-H."/>
        </authorList>
    </citation>
    <scope>NUCLEOTIDE SEQUENCE [LARGE SCALE GENOMIC DNA]</scope>
    <source>
        <strain evidence="7 8">Sr36</strain>
    </source>
</reference>
<dbReference type="PANTHER" id="PTHR37422:SF13">
    <property type="entry name" value="LIPOPOLYSACCHARIDE BIOSYNTHESIS PROTEIN PA4999-RELATED"/>
    <property type="match status" value="1"/>
</dbReference>
<evidence type="ECO:0000256" key="4">
    <source>
        <dbReference type="ARBA" id="ARBA00023136"/>
    </source>
</evidence>
<feature type="transmembrane region" description="Helical" evidence="5">
    <location>
        <begin position="411"/>
        <end position="431"/>
    </location>
</feature>
<keyword evidence="4 5" id="KW-0472">Membrane</keyword>
<feature type="transmembrane region" description="Helical" evidence="5">
    <location>
        <begin position="151"/>
        <end position="171"/>
    </location>
</feature>
<keyword evidence="7" id="KW-0436">Ligase</keyword>
<evidence type="ECO:0000256" key="3">
    <source>
        <dbReference type="ARBA" id="ARBA00022989"/>
    </source>
</evidence>
<dbReference type="PANTHER" id="PTHR37422">
    <property type="entry name" value="TEICHURONIC ACID BIOSYNTHESIS PROTEIN TUAE"/>
    <property type="match status" value="1"/>
</dbReference>
<feature type="transmembrane region" description="Helical" evidence="5">
    <location>
        <begin position="228"/>
        <end position="246"/>
    </location>
</feature>
<dbReference type="Pfam" id="PF04932">
    <property type="entry name" value="Wzy_C"/>
    <property type="match status" value="1"/>
</dbReference>
<sequence length="446" mass="47384">MSASPAAILRISRQRTDGQNRGFDGLTVLTVYLVLLLAVPSNLTFTALGSAGRPASLWALLAGMWWCWSQVQRHAQSGWRPQPVRLAVFGLLIIGALSYSTALLRGLPADEINPADNGMLRLAAWAGILLVANDGLRTVEALHRLLRRITWAVAVLAVVGIAQFLTGNPLIDWISIPGMSSDLAVLDSRGGFTRATATASQPLEYGVVLCLTFPLAIVLALEDRTRTLIARWLPAAIIAVASVFSVSRSELVGLVVGLVVLFPSFSGRARLVLGSLGVTLAGMIAVLVPGLLGTIRGLFTGIAADPSTLSRMSSYDAAVELVSRFPFVGKGFGTLLARYHIFDNEYLLLTIELGILGLLAFLTLVTTALVSAGLARERATTRIDRQLALALLASTLSGAIMMAFFDGLSFPMSAGMLFLLLGLCGAALRLFSSARVPESAQSILTR</sequence>
<dbReference type="RefSeq" id="WP_134555312.1">
    <property type="nucleotide sequence ID" value="NZ_SOHK01000009.1"/>
</dbReference>
<feature type="transmembrane region" description="Helical" evidence="5">
    <location>
        <begin position="55"/>
        <end position="71"/>
    </location>
</feature>
<protein>
    <submittedName>
        <fullName evidence="7">O-antigen ligase domain-containing protein</fullName>
    </submittedName>
</protein>
<evidence type="ECO:0000259" key="6">
    <source>
        <dbReference type="Pfam" id="PF04932"/>
    </source>
</evidence>
<evidence type="ECO:0000256" key="1">
    <source>
        <dbReference type="ARBA" id="ARBA00004141"/>
    </source>
</evidence>
<evidence type="ECO:0000256" key="2">
    <source>
        <dbReference type="ARBA" id="ARBA00022692"/>
    </source>
</evidence>
<dbReference type="GO" id="GO:0016874">
    <property type="term" value="F:ligase activity"/>
    <property type="evidence" value="ECO:0007669"/>
    <property type="project" value="UniProtKB-KW"/>
</dbReference>
<keyword evidence="8" id="KW-1185">Reference proteome</keyword>
<dbReference type="Proteomes" id="UP000298154">
    <property type="component" value="Unassembled WGS sequence"/>
</dbReference>
<keyword evidence="2 5" id="KW-0812">Transmembrane</keyword>
<feature type="transmembrane region" description="Helical" evidence="5">
    <location>
        <begin position="387"/>
        <end position="405"/>
    </location>
</feature>
<evidence type="ECO:0000256" key="5">
    <source>
        <dbReference type="SAM" id="Phobius"/>
    </source>
</evidence>
<comment type="subcellular location">
    <subcellularLocation>
        <location evidence="1">Membrane</location>
        <topology evidence="1">Multi-pass membrane protein</topology>
    </subcellularLocation>
</comment>
<name>A0A4R9AQH8_9MICO</name>